<reference evidence="9 10" key="1">
    <citation type="journal article" date="2015" name="Genome Announc.">
        <title>Expanding the biotechnology potential of lactobacilli through comparative genomics of 213 strains and associated genera.</title>
        <authorList>
            <person name="Sun Z."/>
            <person name="Harris H.M."/>
            <person name="McCann A."/>
            <person name="Guo C."/>
            <person name="Argimon S."/>
            <person name="Zhang W."/>
            <person name="Yang X."/>
            <person name="Jeffery I.B."/>
            <person name="Cooney J.C."/>
            <person name="Kagawa T.F."/>
            <person name="Liu W."/>
            <person name="Song Y."/>
            <person name="Salvetti E."/>
            <person name="Wrobel A."/>
            <person name="Rasinkangas P."/>
            <person name="Parkhill J."/>
            <person name="Rea M.C."/>
            <person name="O'Sullivan O."/>
            <person name="Ritari J."/>
            <person name="Douillard F.P."/>
            <person name="Paul Ross R."/>
            <person name="Yang R."/>
            <person name="Briner A.E."/>
            <person name="Felis G.E."/>
            <person name="de Vos W.M."/>
            <person name="Barrangou R."/>
            <person name="Klaenhammer T.R."/>
            <person name="Caufield P.W."/>
            <person name="Cui Y."/>
            <person name="Zhang H."/>
            <person name="O'Toole P.W."/>
        </authorList>
    </citation>
    <scope>NUCLEOTIDE SEQUENCE [LARGE SCALE GENOMIC DNA]</scope>
    <source>
        <strain evidence="9 10">DSM 16634</strain>
    </source>
</reference>
<comment type="subcellular location">
    <subcellularLocation>
        <location evidence="1">Membrane</location>
        <topology evidence="1">Multi-pass membrane protein</topology>
    </subcellularLocation>
</comment>
<evidence type="ECO:0000256" key="1">
    <source>
        <dbReference type="ARBA" id="ARBA00004141"/>
    </source>
</evidence>
<feature type="transmembrane region" description="Helical" evidence="8">
    <location>
        <begin position="241"/>
        <end position="261"/>
    </location>
</feature>
<evidence type="ECO:0000256" key="4">
    <source>
        <dbReference type="ARBA" id="ARBA00022679"/>
    </source>
</evidence>
<dbReference type="GO" id="GO:0009234">
    <property type="term" value="P:menaquinone biosynthetic process"/>
    <property type="evidence" value="ECO:0007669"/>
    <property type="project" value="UniProtKB-UniPathway"/>
</dbReference>
<keyword evidence="4 9" id="KW-0808">Transferase</keyword>
<sequence>MNLLSHLTQFKALVQAQTTMLSALPFILGMIFAGFYYHHINWGLSLLLLVAAILFHLAINGHNQVTDFMRYQNAPDTTESTNNIIKRFNIPLNWAKGVIVILIALAALIGLWLTWLSGWPLLLLGGLSFLVGYAYSGGPLPILKSPFGEIASGLAMGLNITLIGLYINIYNTATFANAFWLKGLIVSLPAIFTIANIMLANNICDLAEDQLTGRKTLVHYLGIKASLKLLCANYIFSYLGIILATCLGYLPWLALGSLLTIPPVYQKIKVFVEKPQKTTTFFNNLIALHLILISLLLFSLLGLWL</sequence>
<evidence type="ECO:0000256" key="3">
    <source>
        <dbReference type="ARBA" id="ARBA00022428"/>
    </source>
</evidence>
<comment type="caution">
    <text evidence="9">The sequence shown here is derived from an EMBL/GenBank/DDBJ whole genome shotgun (WGS) entry which is preliminary data.</text>
</comment>
<keyword evidence="3" id="KW-0474">Menaquinone biosynthesis</keyword>
<evidence type="ECO:0000256" key="7">
    <source>
        <dbReference type="ARBA" id="ARBA00023136"/>
    </source>
</evidence>
<dbReference type="GO" id="GO:0004659">
    <property type="term" value="F:prenyltransferase activity"/>
    <property type="evidence" value="ECO:0007669"/>
    <property type="project" value="InterPro"/>
</dbReference>
<gene>
    <name evidence="9" type="ORF">FC32_GL000442</name>
</gene>
<evidence type="ECO:0000313" key="10">
    <source>
        <dbReference type="Proteomes" id="UP000051324"/>
    </source>
</evidence>
<dbReference type="PIRSF" id="PIRSF005355">
    <property type="entry name" value="UBIAD1"/>
    <property type="match status" value="1"/>
</dbReference>
<dbReference type="GO" id="GO:0016020">
    <property type="term" value="C:membrane"/>
    <property type="evidence" value="ECO:0007669"/>
    <property type="project" value="UniProtKB-SubCell"/>
</dbReference>
<evidence type="ECO:0000256" key="8">
    <source>
        <dbReference type="SAM" id="Phobius"/>
    </source>
</evidence>
<feature type="transmembrane region" description="Helical" evidence="8">
    <location>
        <begin position="42"/>
        <end position="59"/>
    </location>
</feature>
<evidence type="ECO:0000256" key="6">
    <source>
        <dbReference type="ARBA" id="ARBA00022989"/>
    </source>
</evidence>
<evidence type="ECO:0000256" key="5">
    <source>
        <dbReference type="ARBA" id="ARBA00022692"/>
    </source>
</evidence>
<feature type="transmembrane region" description="Helical" evidence="8">
    <location>
        <begin position="12"/>
        <end position="36"/>
    </location>
</feature>
<dbReference type="AlphaFoldDB" id="A0A0R1U157"/>
<dbReference type="Pfam" id="PF01040">
    <property type="entry name" value="UbiA"/>
    <property type="match status" value="1"/>
</dbReference>
<dbReference type="InterPro" id="IPR000537">
    <property type="entry name" value="UbiA_prenyltransferase"/>
</dbReference>
<feature type="transmembrane region" description="Helical" evidence="8">
    <location>
        <begin position="147"/>
        <end position="167"/>
    </location>
</feature>
<organism evidence="9 10">
    <name type="scientific">Ligilactobacillus apodemi DSM 16634 = JCM 16172</name>
    <dbReference type="NCBI Taxonomy" id="1423724"/>
    <lineage>
        <taxon>Bacteria</taxon>
        <taxon>Bacillati</taxon>
        <taxon>Bacillota</taxon>
        <taxon>Bacilli</taxon>
        <taxon>Lactobacillales</taxon>
        <taxon>Lactobacillaceae</taxon>
        <taxon>Ligilactobacillus</taxon>
    </lineage>
</organism>
<keyword evidence="6 8" id="KW-1133">Transmembrane helix</keyword>
<keyword evidence="5 8" id="KW-0812">Transmembrane</keyword>
<feature type="transmembrane region" description="Helical" evidence="8">
    <location>
        <begin position="119"/>
        <end position="135"/>
    </location>
</feature>
<evidence type="ECO:0000313" key="9">
    <source>
        <dbReference type="EMBL" id="KRL87148.1"/>
    </source>
</evidence>
<dbReference type="InterPro" id="IPR044878">
    <property type="entry name" value="UbiA_sf"/>
</dbReference>
<dbReference type="GO" id="GO:0042371">
    <property type="term" value="P:vitamin K biosynthetic process"/>
    <property type="evidence" value="ECO:0007669"/>
    <property type="project" value="TreeGrafter"/>
</dbReference>
<dbReference type="CDD" id="cd13962">
    <property type="entry name" value="PT_UbiA_UBIAD1"/>
    <property type="match status" value="1"/>
</dbReference>
<dbReference type="UniPathway" id="UPA00079"/>
<dbReference type="STRING" id="1423724.FC32_GL000442"/>
<dbReference type="EMBL" id="AZFT01000009">
    <property type="protein sequence ID" value="KRL87148.1"/>
    <property type="molecule type" value="Genomic_DNA"/>
</dbReference>
<dbReference type="PANTHER" id="PTHR13929:SF0">
    <property type="entry name" value="UBIA PRENYLTRANSFERASE DOMAIN-CONTAINING PROTEIN 1"/>
    <property type="match status" value="1"/>
</dbReference>
<proteinExistence type="predicted"/>
<dbReference type="PANTHER" id="PTHR13929">
    <property type="entry name" value="1,4-DIHYDROXY-2-NAPHTHOATE OCTAPRENYLTRANSFERASE"/>
    <property type="match status" value="1"/>
</dbReference>
<evidence type="ECO:0000256" key="2">
    <source>
        <dbReference type="ARBA" id="ARBA00004863"/>
    </source>
</evidence>
<accession>A0A0R1U157</accession>
<feature type="transmembrane region" description="Helical" evidence="8">
    <location>
        <begin position="281"/>
        <end position="304"/>
    </location>
</feature>
<dbReference type="eggNOG" id="COG1575">
    <property type="taxonomic scope" value="Bacteria"/>
</dbReference>
<keyword evidence="10" id="KW-1185">Reference proteome</keyword>
<feature type="transmembrane region" description="Helical" evidence="8">
    <location>
        <begin position="94"/>
        <end position="113"/>
    </location>
</feature>
<dbReference type="Proteomes" id="UP000051324">
    <property type="component" value="Unassembled WGS sequence"/>
</dbReference>
<dbReference type="RefSeq" id="WP_025087571.1">
    <property type="nucleotide sequence ID" value="NZ_AZFT01000009.1"/>
</dbReference>
<dbReference type="InterPro" id="IPR026046">
    <property type="entry name" value="UBIAD1"/>
</dbReference>
<feature type="transmembrane region" description="Helical" evidence="8">
    <location>
        <begin position="179"/>
        <end position="204"/>
    </location>
</feature>
<protein>
    <submittedName>
        <fullName evidence="9">Prenyltransferase</fullName>
    </submittedName>
</protein>
<dbReference type="PATRIC" id="fig|1423724.4.peg.463"/>
<keyword evidence="7 8" id="KW-0472">Membrane</keyword>
<name>A0A0R1U157_9LACO</name>
<comment type="pathway">
    <text evidence="2">Quinol/quinone metabolism; menaquinone biosynthesis.</text>
</comment>
<dbReference type="Gene3D" id="1.10.357.140">
    <property type="entry name" value="UbiA prenyltransferase"/>
    <property type="match status" value="1"/>
</dbReference>